<dbReference type="GO" id="GO:0016020">
    <property type="term" value="C:membrane"/>
    <property type="evidence" value="ECO:0007669"/>
    <property type="project" value="InterPro"/>
</dbReference>
<accession>A0A401QJ63</accession>
<dbReference type="InterPro" id="IPR015449">
    <property type="entry name" value="K_chnl_Ca-activ_SK"/>
</dbReference>
<dbReference type="PANTHER" id="PTHR10153">
    <property type="entry name" value="SMALL CONDUCTANCE CALCIUM-ACTIVATED POTASSIUM CHANNEL"/>
    <property type="match status" value="1"/>
</dbReference>
<dbReference type="Proteomes" id="UP000288216">
    <property type="component" value="Unassembled WGS sequence"/>
</dbReference>
<keyword evidence="1" id="KW-0175">Coiled coil</keyword>
<reference evidence="3 4" key="1">
    <citation type="journal article" date="2018" name="Nat. Ecol. Evol.">
        <title>Shark genomes provide insights into elasmobranch evolution and the origin of vertebrates.</title>
        <authorList>
            <person name="Hara Y"/>
            <person name="Yamaguchi K"/>
            <person name="Onimaru K"/>
            <person name="Kadota M"/>
            <person name="Koyanagi M"/>
            <person name="Keeley SD"/>
            <person name="Tatsumi K"/>
            <person name="Tanaka K"/>
            <person name="Motone F"/>
            <person name="Kageyama Y"/>
            <person name="Nozu R"/>
            <person name="Adachi N"/>
            <person name="Nishimura O"/>
            <person name="Nakagawa R"/>
            <person name="Tanegashima C"/>
            <person name="Kiyatake I"/>
            <person name="Matsumoto R"/>
            <person name="Murakumo K"/>
            <person name="Nishida K"/>
            <person name="Terakita A"/>
            <person name="Kuratani S"/>
            <person name="Sato K"/>
            <person name="Hyodo S Kuraku.S."/>
        </authorList>
    </citation>
    <scope>NUCLEOTIDE SEQUENCE [LARGE SCALE GENOMIC DNA]</scope>
</reference>
<sequence length="93" mass="10107">MQTIMYDLITELNERGEDLEKQILSLENKLEGLTGSFHALPRLIADTLQRQQQQLLSAITEAGSAHGDSQRSDSQLGPSSPSFPTPCTSSSSC</sequence>
<proteinExistence type="predicted"/>
<name>A0A401QJ63_SCYTO</name>
<feature type="compositionally biased region" description="Low complexity" evidence="2">
    <location>
        <begin position="78"/>
        <end position="93"/>
    </location>
</feature>
<feature type="coiled-coil region" evidence="1">
    <location>
        <begin position="9"/>
        <end position="36"/>
    </location>
</feature>
<evidence type="ECO:0000256" key="2">
    <source>
        <dbReference type="SAM" id="MobiDB-lite"/>
    </source>
</evidence>
<protein>
    <submittedName>
        <fullName evidence="3">Uncharacterized protein</fullName>
    </submittedName>
</protein>
<dbReference type="OrthoDB" id="73653at2759"/>
<feature type="region of interest" description="Disordered" evidence="2">
    <location>
        <begin position="59"/>
        <end position="93"/>
    </location>
</feature>
<evidence type="ECO:0000256" key="1">
    <source>
        <dbReference type="SAM" id="Coils"/>
    </source>
</evidence>
<dbReference type="EMBL" id="BFAA01150806">
    <property type="protein sequence ID" value="GCB85420.1"/>
    <property type="molecule type" value="Genomic_DNA"/>
</dbReference>
<keyword evidence="4" id="KW-1185">Reference proteome</keyword>
<evidence type="ECO:0000313" key="3">
    <source>
        <dbReference type="EMBL" id="GCB85420.1"/>
    </source>
</evidence>
<comment type="caution">
    <text evidence="3">The sequence shown here is derived from an EMBL/GenBank/DDBJ whole genome shotgun (WGS) entry which is preliminary data.</text>
</comment>
<organism evidence="3 4">
    <name type="scientific">Scyliorhinus torazame</name>
    <name type="common">Cloudy catshark</name>
    <name type="synonym">Catulus torazame</name>
    <dbReference type="NCBI Taxonomy" id="75743"/>
    <lineage>
        <taxon>Eukaryota</taxon>
        <taxon>Metazoa</taxon>
        <taxon>Chordata</taxon>
        <taxon>Craniata</taxon>
        <taxon>Vertebrata</taxon>
        <taxon>Chondrichthyes</taxon>
        <taxon>Elasmobranchii</taxon>
        <taxon>Galeomorphii</taxon>
        <taxon>Galeoidea</taxon>
        <taxon>Carcharhiniformes</taxon>
        <taxon>Scyliorhinidae</taxon>
        <taxon>Scyliorhinus</taxon>
    </lineage>
</organism>
<dbReference type="GO" id="GO:0016286">
    <property type="term" value="F:small conductance calcium-activated potassium channel activity"/>
    <property type="evidence" value="ECO:0007669"/>
    <property type="project" value="InterPro"/>
</dbReference>
<dbReference type="STRING" id="75743.A0A401QJ63"/>
<dbReference type="AlphaFoldDB" id="A0A401QJ63"/>
<gene>
    <name evidence="3" type="ORF">scyTo_0026029</name>
</gene>
<evidence type="ECO:0000313" key="4">
    <source>
        <dbReference type="Proteomes" id="UP000288216"/>
    </source>
</evidence>